<gene>
    <name evidence="3" type="ORF">GOB81_14755</name>
</gene>
<evidence type="ECO:0000256" key="1">
    <source>
        <dbReference type="ARBA" id="ARBA00009387"/>
    </source>
</evidence>
<dbReference type="InterPro" id="IPR008258">
    <property type="entry name" value="Transglycosylase_SLT_dom_1"/>
</dbReference>
<reference evidence="3 4" key="1">
    <citation type="journal article" date="2020" name="Int. J. Syst. Evol. Microbiol.">
        <title>Novel acetic acid bacteria from cider fermentations: Acetobacter conturbans sp. nov. and Acetobacter fallax sp. nov.</title>
        <authorList>
            <person name="Sombolestani A.S."/>
            <person name="Cleenwerck I."/>
            <person name="Cnockaert M."/>
            <person name="Borremans W."/>
            <person name="Wieme A.D."/>
            <person name="De Vuyst L."/>
            <person name="Vandamme P."/>
        </authorList>
    </citation>
    <scope>NUCLEOTIDE SEQUENCE [LARGE SCALE GENOMIC DNA]</scope>
    <source>
        <strain evidence="3 4">LMG 1627</strain>
    </source>
</reference>
<proteinExistence type="inferred from homology"/>
<feature type="domain" description="Transglycosylase SLT" evidence="2">
    <location>
        <begin position="25"/>
        <end position="146"/>
    </location>
</feature>
<dbReference type="Proteomes" id="UP000631653">
    <property type="component" value="Unassembled WGS sequence"/>
</dbReference>
<sequence>MPFGVTRGELMILSALLFSQLVTQCAPGDAPQTLAAIARVESGFNTLSIHDNTTRTRYLPETPGEAVELARRLLTDGHSLDLGLMQVNSKNLPALGLSVENAFDACRSIRAGAQVLRDGYKSALRVAFSRYNTGDDIKGFSNGYVKKVLAAGGIPDMQGHAQAGVRVDPLPATAPPAPAPAGPHVVNDILHGIETPEETASDGAGAFNLFSGVAVPSDTLPKNTPLSRG</sequence>
<evidence type="ECO:0000313" key="3">
    <source>
        <dbReference type="EMBL" id="NHN89865.1"/>
    </source>
</evidence>
<dbReference type="SUPFAM" id="SSF53955">
    <property type="entry name" value="Lysozyme-like"/>
    <property type="match status" value="1"/>
</dbReference>
<evidence type="ECO:0000259" key="2">
    <source>
        <dbReference type="Pfam" id="PF01464"/>
    </source>
</evidence>
<dbReference type="Pfam" id="PF01464">
    <property type="entry name" value="SLT"/>
    <property type="match status" value="1"/>
</dbReference>
<protein>
    <submittedName>
        <fullName evidence="3">Transglycosylase SLT domain-containing protein</fullName>
    </submittedName>
</protein>
<dbReference type="Gene3D" id="1.10.530.10">
    <property type="match status" value="1"/>
</dbReference>
<comment type="caution">
    <text evidence="3">The sequence shown here is derived from an EMBL/GenBank/DDBJ whole genome shotgun (WGS) entry which is preliminary data.</text>
</comment>
<name>A0ABX0K3M7_9PROT</name>
<dbReference type="EMBL" id="WOSY01000020">
    <property type="protein sequence ID" value="NHN89865.1"/>
    <property type="molecule type" value="Genomic_DNA"/>
</dbReference>
<dbReference type="CDD" id="cd16892">
    <property type="entry name" value="LT_VirB1-like"/>
    <property type="match status" value="1"/>
</dbReference>
<evidence type="ECO:0000313" key="4">
    <source>
        <dbReference type="Proteomes" id="UP000631653"/>
    </source>
</evidence>
<accession>A0ABX0K3M7</accession>
<organism evidence="3 4">
    <name type="scientific">Acetobacter conturbans</name>
    <dbReference type="NCBI Taxonomy" id="1737472"/>
    <lineage>
        <taxon>Bacteria</taxon>
        <taxon>Pseudomonadati</taxon>
        <taxon>Pseudomonadota</taxon>
        <taxon>Alphaproteobacteria</taxon>
        <taxon>Acetobacterales</taxon>
        <taxon>Acetobacteraceae</taxon>
        <taxon>Acetobacter</taxon>
    </lineage>
</organism>
<keyword evidence="4" id="KW-1185">Reference proteome</keyword>
<comment type="similarity">
    <text evidence="1">Belongs to the virb1 family.</text>
</comment>
<dbReference type="InterPro" id="IPR023346">
    <property type="entry name" value="Lysozyme-like_dom_sf"/>
</dbReference>